<keyword evidence="6 10" id="KW-0378">Hydrolase</keyword>
<evidence type="ECO:0000259" key="12">
    <source>
        <dbReference type="PROSITE" id="PS51721"/>
    </source>
</evidence>
<accession>A0AA51RQY8</accession>
<dbReference type="InterPro" id="IPR030378">
    <property type="entry name" value="G_CP_dom"/>
</dbReference>
<evidence type="ECO:0000256" key="2">
    <source>
        <dbReference type="ARBA" id="ARBA00022517"/>
    </source>
</evidence>
<reference evidence="13 14" key="1">
    <citation type="submission" date="2023-08" db="EMBL/GenBank/DDBJ databases">
        <title>Pleionea litopenaei sp. nov., isolated from stomach of juvenile Litopenaeus vannamei.</title>
        <authorList>
            <person name="Rho A.M."/>
            <person name="Hwang C.Y."/>
        </authorList>
    </citation>
    <scope>NUCLEOTIDE SEQUENCE [LARGE SCALE GENOMIC DNA]</scope>
    <source>
        <strain evidence="13 14">HL-JVS1</strain>
    </source>
</reference>
<dbReference type="GO" id="GO:0046872">
    <property type="term" value="F:metal ion binding"/>
    <property type="evidence" value="ECO:0007669"/>
    <property type="project" value="UniProtKB-KW"/>
</dbReference>
<dbReference type="GO" id="GO:0005525">
    <property type="term" value="F:GTP binding"/>
    <property type="evidence" value="ECO:0007669"/>
    <property type="project" value="UniProtKB-UniRule"/>
</dbReference>
<evidence type="ECO:0000256" key="4">
    <source>
        <dbReference type="ARBA" id="ARBA00022730"/>
    </source>
</evidence>
<dbReference type="Proteomes" id="UP001239782">
    <property type="component" value="Chromosome"/>
</dbReference>
<dbReference type="PROSITE" id="PS50936">
    <property type="entry name" value="ENGC_GTPASE"/>
    <property type="match status" value="1"/>
</dbReference>
<feature type="domain" description="CP-type G" evidence="12">
    <location>
        <begin position="92"/>
        <end position="250"/>
    </location>
</feature>
<dbReference type="GO" id="GO:0005737">
    <property type="term" value="C:cytoplasm"/>
    <property type="evidence" value="ECO:0007669"/>
    <property type="project" value="UniProtKB-SubCell"/>
</dbReference>
<name>A0AA51RQY8_9GAMM</name>
<feature type="binding site" evidence="10">
    <location>
        <begin position="192"/>
        <end position="200"/>
    </location>
    <ligand>
        <name>GTP</name>
        <dbReference type="ChEBI" id="CHEBI:37565"/>
    </ligand>
</feature>
<protein>
    <recommendedName>
        <fullName evidence="10">Small ribosomal subunit biogenesis GTPase RsgA</fullName>
        <ecNumber evidence="10">3.6.1.-</ecNumber>
    </recommendedName>
</protein>
<dbReference type="EC" id="3.6.1.-" evidence="10"/>
<organism evidence="13 14">
    <name type="scientific">Pleionea litopenaei</name>
    <dbReference type="NCBI Taxonomy" id="3070815"/>
    <lineage>
        <taxon>Bacteria</taxon>
        <taxon>Pseudomonadati</taxon>
        <taxon>Pseudomonadota</taxon>
        <taxon>Gammaproteobacteria</taxon>
        <taxon>Oceanospirillales</taxon>
        <taxon>Pleioneaceae</taxon>
        <taxon>Pleionea</taxon>
    </lineage>
</organism>
<keyword evidence="1 10" id="KW-0963">Cytoplasm</keyword>
<comment type="subcellular location">
    <subcellularLocation>
        <location evidence="10">Cytoplasm</location>
    </subcellularLocation>
</comment>
<dbReference type="GO" id="GO:0003924">
    <property type="term" value="F:GTPase activity"/>
    <property type="evidence" value="ECO:0007669"/>
    <property type="project" value="UniProtKB-UniRule"/>
</dbReference>
<evidence type="ECO:0000256" key="5">
    <source>
        <dbReference type="ARBA" id="ARBA00022741"/>
    </source>
</evidence>
<keyword evidence="14" id="KW-1185">Reference proteome</keyword>
<evidence type="ECO:0000256" key="9">
    <source>
        <dbReference type="ARBA" id="ARBA00023134"/>
    </source>
</evidence>
<dbReference type="HAMAP" id="MF_01820">
    <property type="entry name" value="GTPase_RsgA"/>
    <property type="match status" value="1"/>
</dbReference>
<dbReference type="Gene3D" id="3.40.50.300">
    <property type="entry name" value="P-loop containing nucleotide triphosphate hydrolases"/>
    <property type="match status" value="1"/>
</dbReference>
<dbReference type="AlphaFoldDB" id="A0AA51RQY8"/>
<keyword evidence="2 10" id="KW-0690">Ribosome biogenesis</keyword>
<evidence type="ECO:0000259" key="11">
    <source>
        <dbReference type="PROSITE" id="PS50936"/>
    </source>
</evidence>
<comment type="subunit">
    <text evidence="10">Monomer. Associates with 30S ribosomal subunit, binds 16S rRNA.</text>
</comment>
<keyword evidence="5 10" id="KW-0547">Nucleotide-binding</keyword>
<dbReference type="InterPro" id="IPR027417">
    <property type="entry name" value="P-loop_NTPase"/>
</dbReference>
<dbReference type="KEGG" id="plei:Q9312_12525"/>
<gene>
    <name evidence="10 13" type="primary">rsgA</name>
    <name evidence="13" type="ORF">Q9312_12525</name>
</gene>
<comment type="cofactor">
    <cofactor evidence="10">
        <name>Zn(2+)</name>
        <dbReference type="ChEBI" id="CHEBI:29105"/>
    </cofactor>
    <text evidence="10">Binds 1 zinc ion per subunit.</text>
</comment>
<dbReference type="GO" id="GO:0042274">
    <property type="term" value="P:ribosomal small subunit biogenesis"/>
    <property type="evidence" value="ECO:0007669"/>
    <property type="project" value="UniProtKB-UniRule"/>
</dbReference>
<evidence type="ECO:0000256" key="1">
    <source>
        <dbReference type="ARBA" id="ARBA00022490"/>
    </source>
</evidence>
<dbReference type="InterPro" id="IPR010914">
    <property type="entry name" value="RsgA_GTPase_dom"/>
</dbReference>
<evidence type="ECO:0000313" key="14">
    <source>
        <dbReference type="Proteomes" id="UP001239782"/>
    </source>
</evidence>
<keyword evidence="8 10" id="KW-0694">RNA-binding</keyword>
<keyword evidence="7 10" id="KW-0862">Zinc</keyword>
<feature type="binding site" evidence="10">
    <location>
        <position position="278"/>
    </location>
    <ligand>
        <name>Zn(2+)</name>
        <dbReference type="ChEBI" id="CHEBI:29105"/>
    </ligand>
</feature>
<dbReference type="GO" id="GO:0019843">
    <property type="term" value="F:rRNA binding"/>
    <property type="evidence" value="ECO:0007669"/>
    <property type="project" value="UniProtKB-KW"/>
</dbReference>
<dbReference type="NCBIfam" id="TIGR00157">
    <property type="entry name" value="ribosome small subunit-dependent GTPase A"/>
    <property type="match status" value="1"/>
</dbReference>
<feature type="binding site" evidence="10">
    <location>
        <begin position="140"/>
        <end position="143"/>
    </location>
    <ligand>
        <name>GTP</name>
        <dbReference type="ChEBI" id="CHEBI:37565"/>
    </ligand>
</feature>
<keyword evidence="3 10" id="KW-0479">Metal-binding</keyword>
<evidence type="ECO:0000256" key="7">
    <source>
        <dbReference type="ARBA" id="ARBA00022833"/>
    </source>
</evidence>
<feature type="domain" description="EngC GTPase" evidence="11">
    <location>
        <begin position="101"/>
        <end position="248"/>
    </location>
</feature>
<dbReference type="InterPro" id="IPR004881">
    <property type="entry name" value="Ribosome_biogen_GTPase_RsgA"/>
</dbReference>
<comment type="similarity">
    <text evidence="10">Belongs to the TRAFAC class YlqF/YawG GTPase family. RsgA subfamily.</text>
</comment>
<keyword evidence="9 10" id="KW-0342">GTP-binding</keyword>
<feature type="binding site" evidence="10">
    <location>
        <position position="286"/>
    </location>
    <ligand>
        <name>Zn(2+)</name>
        <dbReference type="ChEBI" id="CHEBI:29105"/>
    </ligand>
</feature>
<evidence type="ECO:0000256" key="3">
    <source>
        <dbReference type="ARBA" id="ARBA00022723"/>
    </source>
</evidence>
<keyword evidence="4 10" id="KW-0699">rRNA-binding</keyword>
<dbReference type="Pfam" id="PF03193">
    <property type="entry name" value="RsgA_GTPase"/>
    <property type="match status" value="1"/>
</dbReference>
<feature type="binding site" evidence="10">
    <location>
        <position position="273"/>
    </location>
    <ligand>
        <name>Zn(2+)</name>
        <dbReference type="ChEBI" id="CHEBI:29105"/>
    </ligand>
</feature>
<dbReference type="EMBL" id="CP133548">
    <property type="protein sequence ID" value="WMS86043.1"/>
    <property type="molecule type" value="Genomic_DNA"/>
</dbReference>
<evidence type="ECO:0000256" key="8">
    <source>
        <dbReference type="ARBA" id="ARBA00022884"/>
    </source>
</evidence>
<dbReference type="RefSeq" id="WP_309201194.1">
    <property type="nucleotide sequence ID" value="NZ_CP133548.1"/>
</dbReference>
<feature type="binding site" evidence="10">
    <location>
        <position position="280"/>
    </location>
    <ligand>
        <name>Zn(2+)</name>
        <dbReference type="ChEBI" id="CHEBI:29105"/>
    </ligand>
</feature>
<evidence type="ECO:0000256" key="10">
    <source>
        <dbReference type="HAMAP-Rule" id="MF_01820"/>
    </source>
</evidence>
<proteinExistence type="inferred from homology"/>
<dbReference type="CDD" id="cd01854">
    <property type="entry name" value="YjeQ_EngC"/>
    <property type="match status" value="1"/>
</dbReference>
<sequence length="346" mass="38758">MINYSLLLKLGWKPFFQQQLTIEEYETSLCVRVVEQHRSELVVSNGQDVFKVPILKSTPEIVVGDWLLLDHENRLLRVLDRKSKFERKSAGTKIQKQLIASNIDTAFIVSSMNDDFNLSRIERYLALVHSSEADAVIVLTKSDLCEEPSRFVADVQNLDPLLSVVAVNALDTESISALSSFIKTTDTVCVIGSSGVGKSTLINTLTNGNMLATGSIREDDSKGRHTTTHRSLILLNSGGVIIDTPGMREIKITDSEEGISKTFHDIEKLSENCRYKDCQHQQEPGCAVKQAVIQGKLDQRRLDNFHKLVRENDLNSATLAQKRAKDKSLGRFYKKTLSESHKLKGR</sequence>
<dbReference type="PANTHER" id="PTHR32120:SF10">
    <property type="entry name" value="SMALL RIBOSOMAL SUBUNIT BIOGENESIS GTPASE RSGA"/>
    <property type="match status" value="1"/>
</dbReference>
<dbReference type="PROSITE" id="PS51721">
    <property type="entry name" value="G_CP"/>
    <property type="match status" value="1"/>
</dbReference>
<evidence type="ECO:0000313" key="13">
    <source>
        <dbReference type="EMBL" id="WMS86043.1"/>
    </source>
</evidence>
<dbReference type="SUPFAM" id="SSF52540">
    <property type="entry name" value="P-loop containing nucleoside triphosphate hydrolases"/>
    <property type="match status" value="1"/>
</dbReference>
<comment type="function">
    <text evidence="10">One of several proteins that assist in the late maturation steps of the functional core of the 30S ribosomal subunit. Helps release RbfA from mature subunits. May play a role in the assembly of ribosomal proteins into the subunit. Circularly permuted GTPase that catalyzes slow GTP hydrolysis, GTPase activity is stimulated by the 30S ribosomal subunit.</text>
</comment>
<dbReference type="PANTHER" id="PTHR32120">
    <property type="entry name" value="SMALL RIBOSOMAL SUBUNIT BIOGENESIS GTPASE RSGA"/>
    <property type="match status" value="1"/>
</dbReference>
<evidence type="ECO:0000256" key="6">
    <source>
        <dbReference type="ARBA" id="ARBA00022801"/>
    </source>
</evidence>
<dbReference type="Gene3D" id="1.10.40.50">
    <property type="entry name" value="Probable gtpase engc, domain 3"/>
    <property type="match status" value="1"/>
</dbReference>